<dbReference type="Proteomes" id="UP000191135">
    <property type="component" value="Chromosome"/>
</dbReference>
<organism evidence="4 5">
    <name type="scientific">Martelella mediterranea DSM 17316</name>
    <dbReference type="NCBI Taxonomy" id="1122214"/>
    <lineage>
        <taxon>Bacteria</taxon>
        <taxon>Pseudomonadati</taxon>
        <taxon>Pseudomonadota</taxon>
        <taxon>Alphaproteobacteria</taxon>
        <taxon>Hyphomicrobiales</taxon>
        <taxon>Aurantimonadaceae</taxon>
        <taxon>Martelella</taxon>
    </lineage>
</organism>
<dbReference type="SMART" id="SM00271">
    <property type="entry name" value="DnaJ"/>
    <property type="match status" value="1"/>
</dbReference>
<dbReference type="CDD" id="cd06257">
    <property type="entry name" value="DnaJ"/>
    <property type="match status" value="1"/>
</dbReference>
<protein>
    <submittedName>
        <fullName evidence="4">Curved DNA-binding protein</fullName>
    </submittedName>
</protein>
<dbReference type="GO" id="GO:0051082">
    <property type="term" value="F:unfolded protein binding"/>
    <property type="evidence" value="ECO:0007669"/>
    <property type="project" value="InterPro"/>
</dbReference>
<evidence type="ECO:0000256" key="1">
    <source>
        <dbReference type="ARBA" id="ARBA00023186"/>
    </source>
</evidence>
<dbReference type="Gene3D" id="1.10.287.110">
    <property type="entry name" value="DnaJ domain"/>
    <property type="match status" value="1"/>
</dbReference>
<gene>
    <name evidence="4" type="primary">cbpA</name>
    <name evidence="4" type="ORF">Mame_01678</name>
</gene>
<dbReference type="STRING" id="1122214.Mame_01678"/>
<dbReference type="Pfam" id="PF00226">
    <property type="entry name" value="DnaJ"/>
    <property type="match status" value="1"/>
</dbReference>
<dbReference type="GO" id="GO:0042026">
    <property type="term" value="P:protein refolding"/>
    <property type="evidence" value="ECO:0007669"/>
    <property type="project" value="TreeGrafter"/>
</dbReference>
<dbReference type="PROSITE" id="PS50076">
    <property type="entry name" value="DNAJ_2"/>
    <property type="match status" value="1"/>
</dbReference>
<dbReference type="PRINTS" id="PR00625">
    <property type="entry name" value="JDOMAIN"/>
</dbReference>
<dbReference type="GO" id="GO:0005737">
    <property type="term" value="C:cytoplasm"/>
    <property type="evidence" value="ECO:0007669"/>
    <property type="project" value="TreeGrafter"/>
</dbReference>
<name>A0A1U9Z006_9HYPH</name>
<dbReference type="EMBL" id="CP020330">
    <property type="protein sequence ID" value="AQZ51025.1"/>
    <property type="molecule type" value="Genomic_DNA"/>
</dbReference>
<dbReference type="OrthoDB" id="9779889at2"/>
<sequence>MTDPYETLGVARTATDKEIKDAFKKLARKYHPDLHPDDKTAEERFKAISAANDLLKDKEKRRRFDAGEIDASGAEKPQQRYYRDFADGPGHPSHAAQDGFAGNEDLEDFLARAFGAGAGTRQSQGSFRARGQDVSYVLPVSFMDAANGAVRTSTLPEGKTLNVTIPEGADDRQMLRLKGQGMPGFGGGPAGDAFIELHVEPHAFFRRKDNNIHVEVPVTLKEAVLGARITVPTISGSVAVTIPRGANTGQTLRLRDKGVLDRKTGKRGHQMVTLKVVLPAGDEPELAAFLETWQPKSRDEPRKEMLK</sequence>
<dbReference type="FunFam" id="2.60.260.20:FF:000013">
    <property type="entry name" value="DnaJ subfamily B member 11"/>
    <property type="match status" value="1"/>
</dbReference>
<reference evidence="4 5" key="1">
    <citation type="submission" date="2017-03" db="EMBL/GenBank/DDBJ databases">
        <title>Foreign affairs: Plasmid Transfer between Roseobacters and Rhizobia.</title>
        <authorList>
            <person name="Bartling P."/>
            <person name="Bunk B."/>
            <person name="Overmann J."/>
            <person name="Brinkmann H."/>
            <person name="Petersen J."/>
        </authorList>
    </citation>
    <scope>NUCLEOTIDE SEQUENCE [LARGE SCALE GENOMIC DNA]</scope>
    <source>
        <strain evidence="4 5">MACL11</strain>
    </source>
</reference>
<dbReference type="GO" id="GO:0003677">
    <property type="term" value="F:DNA binding"/>
    <property type="evidence" value="ECO:0007669"/>
    <property type="project" value="UniProtKB-KW"/>
</dbReference>
<dbReference type="Gene3D" id="2.60.260.20">
    <property type="entry name" value="Urease metallochaperone UreE, N-terminal domain"/>
    <property type="match status" value="2"/>
</dbReference>
<dbReference type="PANTHER" id="PTHR43096">
    <property type="entry name" value="DNAJ HOMOLOG 1, MITOCHONDRIAL-RELATED"/>
    <property type="match status" value="1"/>
</dbReference>
<dbReference type="RefSeq" id="WP_018066170.1">
    <property type="nucleotide sequence ID" value="NZ_AQWH01000020.1"/>
</dbReference>
<dbReference type="SUPFAM" id="SSF46565">
    <property type="entry name" value="Chaperone J-domain"/>
    <property type="match status" value="1"/>
</dbReference>
<dbReference type="InterPro" id="IPR001623">
    <property type="entry name" value="DnaJ_domain"/>
</dbReference>
<feature type="domain" description="J" evidence="3">
    <location>
        <begin position="3"/>
        <end position="68"/>
    </location>
</feature>
<dbReference type="PANTHER" id="PTHR43096:SF52">
    <property type="entry name" value="DNAJ HOMOLOG 1, MITOCHONDRIAL-RELATED"/>
    <property type="match status" value="1"/>
</dbReference>
<evidence type="ECO:0000313" key="4">
    <source>
        <dbReference type="EMBL" id="AQZ51025.1"/>
    </source>
</evidence>
<keyword evidence="5" id="KW-1185">Reference proteome</keyword>
<accession>A0A1U9Z006</accession>
<keyword evidence="4" id="KW-0238">DNA-binding</keyword>
<evidence type="ECO:0000256" key="2">
    <source>
        <dbReference type="SAM" id="MobiDB-lite"/>
    </source>
</evidence>
<dbReference type="InterPro" id="IPR008971">
    <property type="entry name" value="HSP40/DnaJ_pept-bd"/>
</dbReference>
<dbReference type="InterPro" id="IPR036869">
    <property type="entry name" value="J_dom_sf"/>
</dbReference>
<keyword evidence="1" id="KW-0143">Chaperone</keyword>
<dbReference type="eggNOG" id="COG0484">
    <property type="taxonomic scope" value="Bacteria"/>
</dbReference>
<dbReference type="AlphaFoldDB" id="A0A1U9Z006"/>
<dbReference type="InterPro" id="IPR018253">
    <property type="entry name" value="DnaJ_domain_CS"/>
</dbReference>
<feature type="compositionally biased region" description="Basic and acidic residues" evidence="2">
    <location>
        <begin position="77"/>
        <end position="86"/>
    </location>
</feature>
<dbReference type="KEGG" id="mmed:Mame_01678"/>
<dbReference type="SUPFAM" id="SSF49493">
    <property type="entry name" value="HSP40/DnaJ peptide-binding domain"/>
    <property type="match status" value="2"/>
</dbReference>
<feature type="region of interest" description="Disordered" evidence="2">
    <location>
        <begin position="67"/>
        <end position="100"/>
    </location>
</feature>
<evidence type="ECO:0000259" key="3">
    <source>
        <dbReference type="PROSITE" id="PS50076"/>
    </source>
</evidence>
<dbReference type="PROSITE" id="PS00636">
    <property type="entry name" value="DNAJ_1"/>
    <property type="match status" value="1"/>
</dbReference>
<proteinExistence type="predicted"/>
<dbReference type="Pfam" id="PF01556">
    <property type="entry name" value="DnaJ_C"/>
    <property type="match status" value="1"/>
</dbReference>
<evidence type="ECO:0000313" key="5">
    <source>
        <dbReference type="Proteomes" id="UP000191135"/>
    </source>
</evidence>
<dbReference type="CDD" id="cd10747">
    <property type="entry name" value="DnaJ_C"/>
    <property type="match status" value="1"/>
</dbReference>
<dbReference type="InterPro" id="IPR002939">
    <property type="entry name" value="DnaJ_C"/>
</dbReference>